<reference evidence="3" key="1">
    <citation type="submission" date="2011-07" db="EMBL/GenBank/DDBJ databases">
        <authorList>
            <consortium name="Caenorhabditis brenneri Sequencing and Analysis Consortium"/>
            <person name="Wilson R.K."/>
        </authorList>
    </citation>
    <scope>NUCLEOTIDE SEQUENCE [LARGE SCALE GENOMIC DNA]</scope>
    <source>
        <strain evidence="3">PB2801</strain>
    </source>
</reference>
<dbReference type="OMA" id="MCINSCK"/>
<evidence type="ECO:0000313" key="2">
    <source>
        <dbReference type="EMBL" id="EGT34304.1"/>
    </source>
</evidence>
<dbReference type="InterPro" id="IPR038204">
    <property type="entry name" value="Abf-1/2_sf"/>
</dbReference>
<evidence type="ECO:0000313" key="3">
    <source>
        <dbReference type="Proteomes" id="UP000008068"/>
    </source>
</evidence>
<protein>
    <submittedName>
        <fullName evidence="2">Uncharacterized protein</fullName>
    </submittedName>
</protein>
<dbReference type="PANTHER" id="PTHR37971:SF1">
    <property type="entry name" value="ANTIBACTERIAL FACTOR-RELATED PEPTIDE 1-RELATED"/>
    <property type="match status" value="1"/>
</dbReference>
<dbReference type="InterPro" id="IPR031770">
    <property type="entry name" value="Abf-1/2"/>
</dbReference>
<keyword evidence="1" id="KW-0732">Signal</keyword>
<name>G0NN57_CAEBE</name>
<feature type="chain" id="PRO_5003406052" evidence="1">
    <location>
        <begin position="19"/>
        <end position="89"/>
    </location>
</feature>
<dbReference type="Pfam" id="PF16839">
    <property type="entry name" value="Antimicrobial25"/>
    <property type="match status" value="1"/>
</dbReference>
<proteinExistence type="predicted"/>
<dbReference type="HOGENOM" id="CLU_172752_1_0_1"/>
<evidence type="ECO:0000256" key="1">
    <source>
        <dbReference type="SAM" id="SignalP"/>
    </source>
</evidence>
<dbReference type="GO" id="GO:0098542">
    <property type="term" value="P:defense response to other organism"/>
    <property type="evidence" value="ECO:0007669"/>
    <property type="project" value="InterPro"/>
</dbReference>
<dbReference type="OrthoDB" id="5786696at2759"/>
<sequence length="89" mass="9454">MLFSRYFFASALIVTVTAEGDLSTCARMDVPILDKVARGLCIASCSIQNCGTGDCQKRQGRPTCVCDRCANGGGSIPLPVLIRRGKGNK</sequence>
<organism evidence="3">
    <name type="scientific">Caenorhabditis brenneri</name>
    <name type="common">Nematode worm</name>
    <dbReference type="NCBI Taxonomy" id="135651"/>
    <lineage>
        <taxon>Eukaryota</taxon>
        <taxon>Metazoa</taxon>
        <taxon>Ecdysozoa</taxon>
        <taxon>Nematoda</taxon>
        <taxon>Chromadorea</taxon>
        <taxon>Rhabditida</taxon>
        <taxon>Rhabditina</taxon>
        <taxon>Rhabditomorpha</taxon>
        <taxon>Rhabditoidea</taxon>
        <taxon>Rhabditidae</taxon>
        <taxon>Peloderinae</taxon>
        <taxon>Caenorhabditis</taxon>
    </lineage>
</organism>
<dbReference type="InParanoid" id="G0NN57"/>
<feature type="signal peptide" evidence="1">
    <location>
        <begin position="1"/>
        <end position="18"/>
    </location>
</feature>
<dbReference type="PANTHER" id="PTHR37971">
    <property type="entry name" value="ANTIBACTERIAL FACTOR-RELATED PEPTIDE 1-RELATED"/>
    <property type="match status" value="1"/>
</dbReference>
<dbReference type="STRING" id="135651.G0NN57"/>
<dbReference type="AlphaFoldDB" id="G0NN57"/>
<dbReference type="Proteomes" id="UP000008068">
    <property type="component" value="Unassembled WGS sequence"/>
</dbReference>
<dbReference type="Gene3D" id="3.30.30.110">
    <property type="entry name" value="Antibacterial factor-related peptide"/>
    <property type="match status" value="1"/>
</dbReference>
<gene>
    <name evidence="2" type="ORF">CAEBREN_22403</name>
</gene>
<accession>G0NN57</accession>
<dbReference type="EMBL" id="GL379912">
    <property type="protein sequence ID" value="EGT34304.1"/>
    <property type="molecule type" value="Genomic_DNA"/>
</dbReference>
<keyword evidence="3" id="KW-1185">Reference proteome</keyword>